<reference evidence="2 3" key="1">
    <citation type="submission" date="2019-11" db="EMBL/GenBank/DDBJ databases">
        <title>Spirosoma endbachense sp. nov., isolated from a natural salt meadow.</title>
        <authorList>
            <person name="Rojas J."/>
            <person name="Ambika Manirajan B."/>
            <person name="Ratering S."/>
            <person name="Suarez C."/>
            <person name="Geissler-Plaum R."/>
            <person name="Schnell S."/>
        </authorList>
    </citation>
    <scope>NUCLEOTIDE SEQUENCE [LARGE SCALE GENOMIC DNA]</scope>
    <source>
        <strain evidence="2 3">I-24</strain>
    </source>
</reference>
<dbReference type="SUPFAM" id="SSF53474">
    <property type="entry name" value="alpha/beta-Hydrolases"/>
    <property type="match status" value="1"/>
</dbReference>
<dbReference type="EMBL" id="CP045997">
    <property type="protein sequence ID" value="QHV95115.1"/>
    <property type="molecule type" value="Genomic_DNA"/>
</dbReference>
<dbReference type="AlphaFoldDB" id="A0A6P1VQZ3"/>
<evidence type="ECO:0000313" key="2">
    <source>
        <dbReference type="EMBL" id="QHV95115.1"/>
    </source>
</evidence>
<dbReference type="PANTHER" id="PTHR46438:SF11">
    <property type="entry name" value="LIPASE-RELATED"/>
    <property type="match status" value="1"/>
</dbReference>
<keyword evidence="2" id="KW-0378">Hydrolase</keyword>
<name>A0A6P1VQZ3_9BACT</name>
<dbReference type="RefSeq" id="WP_162385529.1">
    <property type="nucleotide sequence ID" value="NZ_CP045997.1"/>
</dbReference>
<dbReference type="InterPro" id="IPR029058">
    <property type="entry name" value="AB_hydrolase_fold"/>
</dbReference>
<evidence type="ECO:0000313" key="3">
    <source>
        <dbReference type="Proteomes" id="UP000464577"/>
    </source>
</evidence>
<dbReference type="Gene3D" id="3.40.50.1820">
    <property type="entry name" value="alpha/beta hydrolase"/>
    <property type="match status" value="1"/>
</dbReference>
<evidence type="ECO:0000259" key="1">
    <source>
        <dbReference type="Pfam" id="PF00561"/>
    </source>
</evidence>
<feature type="domain" description="AB hydrolase-1" evidence="1">
    <location>
        <begin position="31"/>
        <end position="106"/>
    </location>
</feature>
<organism evidence="2 3">
    <name type="scientific">Spirosoma endbachense</name>
    <dbReference type="NCBI Taxonomy" id="2666025"/>
    <lineage>
        <taxon>Bacteria</taxon>
        <taxon>Pseudomonadati</taxon>
        <taxon>Bacteroidota</taxon>
        <taxon>Cytophagia</taxon>
        <taxon>Cytophagales</taxon>
        <taxon>Cytophagaceae</taxon>
        <taxon>Spirosoma</taxon>
    </lineage>
</organism>
<gene>
    <name evidence="2" type="ORF">GJR95_08815</name>
</gene>
<dbReference type="InterPro" id="IPR000073">
    <property type="entry name" value="AB_hydrolase_1"/>
</dbReference>
<dbReference type="GO" id="GO:0016787">
    <property type="term" value="F:hydrolase activity"/>
    <property type="evidence" value="ECO:0007669"/>
    <property type="project" value="UniProtKB-KW"/>
</dbReference>
<sequence length="124" mass="13891">MKNAHFAGFSSHYFLTSDGVKLHYIHKGAGKPLIMVHGWSGTVKDFAMYALPLSKHFSVYMIEMRGHGYSDAPTYGARMSRLSADLHEFITTLNLKKTKLMGFSMGPVYSGVIWNCLEKTPLTN</sequence>
<dbReference type="Pfam" id="PF00561">
    <property type="entry name" value="Abhydrolase_1"/>
    <property type="match status" value="1"/>
</dbReference>
<dbReference type="KEGG" id="senf:GJR95_08815"/>
<proteinExistence type="predicted"/>
<accession>A0A6P1VQZ3</accession>
<dbReference type="PANTHER" id="PTHR46438">
    <property type="entry name" value="ALPHA/BETA-HYDROLASES SUPERFAMILY PROTEIN"/>
    <property type="match status" value="1"/>
</dbReference>
<protein>
    <submittedName>
        <fullName evidence="2">Alpha/beta fold hydrolase</fullName>
    </submittedName>
</protein>
<keyword evidence="3" id="KW-1185">Reference proteome</keyword>
<dbReference type="Proteomes" id="UP000464577">
    <property type="component" value="Chromosome"/>
</dbReference>